<keyword evidence="6" id="KW-0573">Peptidoglycan synthesis</keyword>
<evidence type="ECO:0000256" key="4">
    <source>
        <dbReference type="ARBA" id="ARBA00022801"/>
    </source>
</evidence>
<evidence type="ECO:0000256" key="1">
    <source>
        <dbReference type="ARBA" id="ARBA00007164"/>
    </source>
</evidence>
<feature type="region of interest" description="Disordered" evidence="12">
    <location>
        <begin position="43"/>
        <end position="62"/>
    </location>
</feature>
<evidence type="ECO:0000256" key="5">
    <source>
        <dbReference type="ARBA" id="ARBA00022960"/>
    </source>
</evidence>
<dbReference type="InterPro" id="IPR018337">
    <property type="entry name" value="Cell_wall/Cho-bd_repeat"/>
</dbReference>
<feature type="binding site" evidence="9">
    <location>
        <position position="308"/>
    </location>
    <ligand>
        <name>substrate</name>
    </ligand>
</feature>
<dbReference type="OrthoDB" id="9791132at2"/>
<dbReference type="PROSITE" id="PS51170">
    <property type="entry name" value="CW"/>
    <property type="match status" value="1"/>
</dbReference>
<dbReference type="Gene3D" id="2.10.270.10">
    <property type="entry name" value="Cholin Binding"/>
    <property type="match status" value="1"/>
</dbReference>
<dbReference type="RefSeq" id="WP_143050786.1">
    <property type="nucleotide sequence ID" value="NZ_FOIL01000003.1"/>
</dbReference>
<feature type="region of interest" description="Disordered" evidence="12">
    <location>
        <begin position="362"/>
        <end position="394"/>
    </location>
</feature>
<dbReference type="GO" id="GO:0008360">
    <property type="term" value="P:regulation of cell shape"/>
    <property type="evidence" value="ECO:0007669"/>
    <property type="project" value="UniProtKB-KW"/>
</dbReference>
<keyword evidence="5" id="KW-0133">Cell shape</keyword>
<sequence length="502" mass="52481">MVKKEYRSRAFWRIAAVWTVLTMSAVTPLSALADGPGGSSSSASAVSVGIAGPGAESGQGPLPTVTEDYPTIESTVHAGEAVPTVGGGTGTGTAASSAAVSSEIAKPEISSEAAALYDVTHGQFLFEKNSGTRFYPASITKVMTALLAAENLNPDQTVTVSEAAVSNLESGAVTLDVKAGDTFRAGDVLYGMWLKSANELANVLAEAVSGSVSSFVGKMNARAAQIGATGTHFANTNGLNDSNHYTTAHDYALITAEAFRNSTVQKVASSLHYTFPATGTQGSQYLTMGHKMLNPASAYYYENFIGGKTGYTSKAGNTLTSVAEQNGVRLVAVVLKSSGTHYPDTRKLFDYGFAAVQSSAQNAANSSQSGESGSQGPGAGQVSGPGASGSSDANAGSVIGSRWVEETAGVWKFLKKDGTYAASETLRIKDHYYTFSADGRMVTGWQNGDGYWRYYRSEGSMRTNVWIQSGGLWYYVGETGVMLTNTVTPDGYTVNEEGVWVP</sequence>
<evidence type="ECO:0000256" key="2">
    <source>
        <dbReference type="ARBA" id="ARBA00022729"/>
    </source>
</evidence>
<protein>
    <submittedName>
        <fullName evidence="15">D-alanyl-D-alanine carboxypeptidase</fullName>
    </submittedName>
</protein>
<evidence type="ECO:0000256" key="10">
    <source>
        <dbReference type="PROSITE-ProRule" id="PRU00591"/>
    </source>
</evidence>
<dbReference type="EMBL" id="FOIL01000003">
    <property type="protein sequence ID" value="SET02552.1"/>
    <property type="molecule type" value="Genomic_DNA"/>
</dbReference>
<evidence type="ECO:0000256" key="7">
    <source>
        <dbReference type="ARBA" id="ARBA00023316"/>
    </source>
</evidence>
<evidence type="ECO:0000256" key="13">
    <source>
        <dbReference type="SAM" id="SignalP"/>
    </source>
</evidence>
<evidence type="ECO:0000256" key="3">
    <source>
        <dbReference type="ARBA" id="ARBA00022737"/>
    </source>
</evidence>
<dbReference type="InterPro" id="IPR012338">
    <property type="entry name" value="Beta-lactam/transpept-like"/>
</dbReference>
<feature type="repeat" description="Cell wall-binding" evidence="10">
    <location>
        <begin position="442"/>
        <end position="461"/>
    </location>
</feature>
<feature type="signal peptide" evidence="13">
    <location>
        <begin position="1"/>
        <end position="33"/>
    </location>
</feature>
<keyword evidence="15" id="KW-0645">Protease</keyword>
<dbReference type="InterPro" id="IPR001967">
    <property type="entry name" value="Peptidase_S11_N"/>
</dbReference>
<reference evidence="15 16" key="1">
    <citation type="submission" date="2016-10" db="EMBL/GenBank/DDBJ databases">
        <authorList>
            <person name="de Groot N.N."/>
        </authorList>
    </citation>
    <scope>NUCLEOTIDE SEQUENCE [LARGE SCALE GENOMIC DNA]</scope>
    <source>
        <strain evidence="15 16">KH1P1</strain>
    </source>
</reference>
<dbReference type="STRING" id="1526.SAMN02910262_01650"/>
<dbReference type="InterPro" id="IPR018044">
    <property type="entry name" value="Peptidase_S11"/>
</dbReference>
<keyword evidence="7" id="KW-0961">Cell wall biogenesis/degradation</keyword>
<evidence type="ECO:0000256" key="9">
    <source>
        <dbReference type="PIRSR" id="PIRSR618044-2"/>
    </source>
</evidence>
<evidence type="ECO:0000256" key="8">
    <source>
        <dbReference type="PIRSR" id="PIRSR618044-1"/>
    </source>
</evidence>
<gene>
    <name evidence="15" type="ORF">SAMN04487771_1003109</name>
</gene>
<keyword evidence="3" id="KW-0677">Repeat</keyword>
<keyword evidence="16" id="KW-1185">Reference proteome</keyword>
<proteinExistence type="inferred from homology"/>
<feature type="active site" evidence="8">
    <location>
        <position position="196"/>
    </location>
</feature>
<dbReference type="GO" id="GO:0071555">
    <property type="term" value="P:cell wall organization"/>
    <property type="evidence" value="ECO:0007669"/>
    <property type="project" value="UniProtKB-KW"/>
</dbReference>
<feature type="active site" description="Acyl-ester intermediate" evidence="8">
    <location>
        <position position="138"/>
    </location>
</feature>
<evidence type="ECO:0000256" key="12">
    <source>
        <dbReference type="SAM" id="MobiDB-lite"/>
    </source>
</evidence>
<dbReference type="SUPFAM" id="SSF69360">
    <property type="entry name" value="Cell wall binding repeat"/>
    <property type="match status" value="1"/>
</dbReference>
<organism evidence="15 16">
    <name type="scientific">[Clostridium] aminophilum</name>
    <dbReference type="NCBI Taxonomy" id="1526"/>
    <lineage>
        <taxon>Bacteria</taxon>
        <taxon>Bacillati</taxon>
        <taxon>Bacillota</taxon>
        <taxon>Clostridia</taxon>
        <taxon>Lachnospirales</taxon>
        <taxon>Lachnospiraceae</taxon>
    </lineage>
</organism>
<keyword evidence="2 13" id="KW-0732">Signal</keyword>
<dbReference type="GO" id="GO:0006508">
    <property type="term" value="P:proteolysis"/>
    <property type="evidence" value="ECO:0007669"/>
    <property type="project" value="InterPro"/>
</dbReference>
<dbReference type="eggNOG" id="COG1686">
    <property type="taxonomic scope" value="Bacteria"/>
</dbReference>
<dbReference type="SUPFAM" id="SSF56601">
    <property type="entry name" value="beta-lactamase/transpeptidase-like"/>
    <property type="match status" value="1"/>
</dbReference>
<keyword evidence="4" id="KW-0378">Hydrolase</keyword>
<dbReference type="Pfam" id="PF00768">
    <property type="entry name" value="Peptidase_S11"/>
    <property type="match status" value="1"/>
</dbReference>
<feature type="compositionally biased region" description="Gly residues" evidence="12">
    <location>
        <begin position="373"/>
        <end position="387"/>
    </location>
</feature>
<feature type="compositionally biased region" description="Low complexity" evidence="12">
    <location>
        <begin position="362"/>
        <end position="372"/>
    </location>
</feature>
<keyword evidence="15" id="KW-0121">Carboxypeptidase</keyword>
<dbReference type="Gene3D" id="3.40.710.10">
    <property type="entry name" value="DD-peptidase/beta-lactamase superfamily"/>
    <property type="match status" value="1"/>
</dbReference>
<dbReference type="GO" id="GO:0009252">
    <property type="term" value="P:peptidoglycan biosynthetic process"/>
    <property type="evidence" value="ECO:0007669"/>
    <property type="project" value="UniProtKB-KW"/>
</dbReference>
<feature type="chain" id="PRO_5011663615" evidence="13">
    <location>
        <begin position="34"/>
        <end position="502"/>
    </location>
</feature>
<feature type="active site" description="Proton acceptor" evidence="8">
    <location>
        <position position="141"/>
    </location>
</feature>
<evidence type="ECO:0000259" key="14">
    <source>
        <dbReference type="Pfam" id="PF00768"/>
    </source>
</evidence>
<dbReference type="PANTHER" id="PTHR21581">
    <property type="entry name" value="D-ALANYL-D-ALANINE CARBOXYPEPTIDASE"/>
    <property type="match status" value="1"/>
</dbReference>
<accession>A0A1I0B773</accession>
<evidence type="ECO:0000313" key="16">
    <source>
        <dbReference type="Proteomes" id="UP000199820"/>
    </source>
</evidence>
<evidence type="ECO:0000256" key="6">
    <source>
        <dbReference type="ARBA" id="ARBA00022984"/>
    </source>
</evidence>
<comment type="similarity">
    <text evidence="1 11">Belongs to the peptidase S11 family.</text>
</comment>
<feature type="domain" description="Peptidase S11 D-alanyl-D-alanine carboxypeptidase A N-terminal" evidence="14">
    <location>
        <begin position="105"/>
        <end position="337"/>
    </location>
</feature>
<dbReference type="PANTHER" id="PTHR21581:SF6">
    <property type="entry name" value="TRAFFICKING PROTEIN PARTICLE COMPLEX SUBUNIT 12"/>
    <property type="match status" value="1"/>
</dbReference>
<dbReference type="GO" id="GO:0009002">
    <property type="term" value="F:serine-type D-Ala-D-Ala carboxypeptidase activity"/>
    <property type="evidence" value="ECO:0007669"/>
    <property type="project" value="InterPro"/>
</dbReference>
<evidence type="ECO:0000256" key="11">
    <source>
        <dbReference type="RuleBase" id="RU004016"/>
    </source>
</evidence>
<dbReference type="AlphaFoldDB" id="A0A1I0B773"/>
<dbReference type="Proteomes" id="UP000199820">
    <property type="component" value="Unassembled WGS sequence"/>
</dbReference>
<dbReference type="PRINTS" id="PR00725">
    <property type="entry name" value="DADACBPTASE1"/>
</dbReference>
<evidence type="ECO:0000313" key="15">
    <source>
        <dbReference type="EMBL" id="SET02552.1"/>
    </source>
</evidence>
<dbReference type="Pfam" id="PF19085">
    <property type="entry name" value="Choline_bind_2"/>
    <property type="match status" value="1"/>
</dbReference>
<name>A0A1I0B773_9FIRM</name>